<evidence type="ECO:0000313" key="3">
    <source>
        <dbReference type="EMBL" id="PVU84798.1"/>
    </source>
</evidence>
<dbReference type="AlphaFoldDB" id="A0A2T9XXJ5"/>
<evidence type="ECO:0000313" key="4">
    <source>
        <dbReference type="Proteomes" id="UP000245699"/>
    </source>
</evidence>
<feature type="chain" id="PRO_5015730619" evidence="2">
    <location>
        <begin position="20"/>
        <end position="420"/>
    </location>
</feature>
<keyword evidence="1" id="KW-0472">Membrane</keyword>
<sequence length="420" mass="44534">MFIKSISLVVFSLASLTLGQVCSNNGAERCLKANGVDTGYVRCENGVETTYNCASDEFCYGNGLSGIMCIHKGKAKRSNMKRQNTAFGGLESSINLFVNGLTGDAKSLSTAINNARTAMFTDPNSIKQFSTSFTGGVKANSQRVLSGTTTATNLFKSRSGLETVFTSSSKFMKAAMSNINGLSYMVTDATTNAIKSSSARNGLAAVIATTMGTTTASTKQKRADVDADYQERLTALNNLNAAMQKYYPDTFGKLMVGNFSPQAIAQSSVQSFQGDSNSTSTTLNTFLSNINGSQQFMTAFSAGSITVANAITSRGNPAIANRIISQYAPKTISASTTTNVINGAANAVNTIKTRSLSVLATAVNTFQSQMPINTTGRFDIGVYINYVFFSIFFVIYSMIAPIAACCYPSSLPFAISSLVI</sequence>
<keyword evidence="1" id="KW-0812">Transmembrane</keyword>
<reference evidence="3 4" key="1">
    <citation type="journal article" date="2018" name="MBio">
        <title>Comparative Genomics Reveals the Core Gene Toolbox for the Fungus-Insect Symbiosis.</title>
        <authorList>
            <person name="Wang Y."/>
            <person name="Stata M."/>
            <person name="Wang W."/>
            <person name="Stajich J.E."/>
            <person name="White M.M."/>
            <person name="Moncalvo J.M."/>
        </authorList>
    </citation>
    <scope>NUCLEOTIDE SEQUENCE [LARGE SCALE GENOMIC DNA]</scope>
    <source>
        <strain evidence="3 4">AUS-77-4</strain>
    </source>
</reference>
<name>A0A2T9XXJ5_9FUNG</name>
<evidence type="ECO:0000256" key="2">
    <source>
        <dbReference type="SAM" id="SignalP"/>
    </source>
</evidence>
<dbReference type="Proteomes" id="UP000245699">
    <property type="component" value="Unassembled WGS sequence"/>
</dbReference>
<accession>A0A2T9XXJ5</accession>
<protein>
    <submittedName>
        <fullName evidence="3">Uncharacterized protein</fullName>
    </submittedName>
</protein>
<organism evidence="3 4">
    <name type="scientific">Furculomyces boomerangus</name>
    <dbReference type="NCBI Taxonomy" id="61424"/>
    <lineage>
        <taxon>Eukaryota</taxon>
        <taxon>Fungi</taxon>
        <taxon>Fungi incertae sedis</taxon>
        <taxon>Zoopagomycota</taxon>
        <taxon>Kickxellomycotina</taxon>
        <taxon>Harpellomycetes</taxon>
        <taxon>Harpellales</taxon>
        <taxon>Harpellaceae</taxon>
        <taxon>Furculomyces</taxon>
    </lineage>
</organism>
<dbReference type="EMBL" id="MBFT01001234">
    <property type="protein sequence ID" value="PVU84798.1"/>
    <property type="molecule type" value="Genomic_DNA"/>
</dbReference>
<proteinExistence type="predicted"/>
<comment type="caution">
    <text evidence="3">The sequence shown here is derived from an EMBL/GenBank/DDBJ whole genome shotgun (WGS) entry which is preliminary data.</text>
</comment>
<feature type="signal peptide" evidence="2">
    <location>
        <begin position="1"/>
        <end position="19"/>
    </location>
</feature>
<feature type="transmembrane region" description="Helical" evidence="1">
    <location>
        <begin position="383"/>
        <end position="407"/>
    </location>
</feature>
<evidence type="ECO:0000256" key="1">
    <source>
        <dbReference type="SAM" id="Phobius"/>
    </source>
</evidence>
<keyword evidence="4" id="KW-1185">Reference proteome</keyword>
<keyword evidence="1" id="KW-1133">Transmembrane helix</keyword>
<gene>
    <name evidence="3" type="ORF">BB559_007400</name>
</gene>
<dbReference type="OrthoDB" id="76388at2759"/>
<keyword evidence="2" id="KW-0732">Signal</keyword>